<evidence type="ECO:0000313" key="3">
    <source>
        <dbReference type="EMBL" id="RKF17393.1"/>
    </source>
</evidence>
<name>A0A420E9P3_9ALTE</name>
<dbReference type="Gene3D" id="3.40.30.10">
    <property type="entry name" value="Glutaredoxin"/>
    <property type="match status" value="1"/>
</dbReference>
<dbReference type="Proteomes" id="UP000286482">
    <property type="component" value="Unassembled WGS sequence"/>
</dbReference>
<evidence type="ECO:0000259" key="2">
    <source>
        <dbReference type="PROSITE" id="PS50405"/>
    </source>
</evidence>
<dbReference type="PANTHER" id="PTHR44051">
    <property type="entry name" value="GLUTATHIONE S-TRANSFERASE-RELATED"/>
    <property type="match status" value="1"/>
</dbReference>
<dbReference type="PANTHER" id="PTHR44051:SF8">
    <property type="entry name" value="GLUTATHIONE S-TRANSFERASE GSTA"/>
    <property type="match status" value="1"/>
</dbReference>
<feature type="domain" description="GST C-terminal" evidence="2">
    <location>
        <begin position="88"/>
        <end position="210"/>
    </location>
</feature>
<keyword evidence="4" id="KW-1185">Reference proteome</keyword>
<sequence length="210" mass="23788">MTLKLFFAPGACSGVTLNALEELNLDYERQRIQIHKGEQKSESYLALNPFGKVPALLVDGELLTENGAILIYLNSLVPGSKLFPNVEDAYQLSCIYSDLFWLSGTVHPAVRQVCMPVHFTLEDTKGVVEKGRLTLDLALKIAEQRLEKSTWWYGEQWSIVDTYLHWCYTRAQRGGFALDAYPVLRAHQLLLEKAPSFLRRQQIEADAAQD</sequence>
<gene>
    <name evidence="3" type="ORF">DBZ36_13115</name>
</gene>
<dbReference type="EMBL" id="RAQO01000007">
    <property type="protein sequence ID" value="RKF17393.1"/>
    <property type="molecule type" value="Genomic_DNA"/>
</dbReference>
<dbReference type="InterPro" id="IPR036282">
    <property type="entry name" value="Glutathione-S-Trfase_C_sf"/>
</dbReference>
<dbReference type="SFLD" id="SFLDG00358">
    <property type="entry name" value="Main_(cytGST)"/>
    <property type="match status" value="1"/>
</dbReference>
<dbReference type="Pfam" id="PF02798">
    <property type="entry name" value="GST_N"/>
    <property type="match status" value="1"/>
</dbReference>
<evidence type="ECO:0000313" key="4">
    <source>
        <dbReference type="Proteomes" id="UP000286482"/>
    </source>
</evidence>
<organism evidence="3 4">
    <name type="scientific">Alginatibacterium sediminis</name>
    <dbReference type="NCBI Taxonomy" id="2164068"/>
    <lineage>
        <taxon>Bacteria</taxon>
        <taxon>Pseudomonadati</taxon>
        <taxon>Pseudomonadota</taxon>
        <taxon>Gammaproteobacteria</taxon>
        <taxon>Alteromonadales</taxon>
        <taxon>Alteromonadaceae</taxon>
        <taxon>Alginatibacterium</taxon>
    </lineage>
</organism>
<dbReference type="GO" id="GO:0016740">
    <property type="term" value="F:transferase activity"/>
    <property type="evidence" value="ECO:0007669"/>
    <property type="project" value="UniProtKB-KW"/>
</dbReference>
<dbReference type="InterPro" id="IPR036249">
    <property type="entry name" value="Thioredoxin-like_sf"/>
</dbReference>
<dbReference type="SFLD" id="SFLDS00019">
    <property type="entry name" value="Glutathione_Transferase_(cytos"/>
    <property type="match status" value="1"/>
</dbReference>
<dbReference type="AlphaFoldDB" id="A0A420E9P3"/>
<dbReference type="SUPFAM" id="SSF47616">
    <property type="entry name" value="GST C-terminal domain-like"/>
    <property type="match status" value="1"/>
</dbReference>
<dbReference type="Gene3D" id="1.20.1050.10">
    <property type="match status" value="1"/>
</dbReference>
<reference evidence="3 4" key="1">
    <citation type="submission" date="2018-09" db="EMBL/GenBank/DDBJ databases">
        <authorList>
            <person name="Wang Z."/>
        </authorList>
    </citation>
    <scope>NUCLEOTIDE SEQUENCE [LARGE SCALE GENOMIC DNA]</scope>
    <source>
        <strain evidence="3 4">ALS 81</strain>
    </source>
</reference>
<dbReference type="InterPro" id="IPR004045">
    <property type="entry name" value="Glutathione_S-Trfase_N"/>
</dbReference>
<dbReference type="OrthoDB" id="5242791at2"/>
<proteinExistence type="predicted"/>
<dbReference type="InterPro" id="IPR010987">
    <property type="entry name" value="Glutathione-S-Trfase_C-like"/>
</dbReference>
<dbReference type="CDD" id="cd03057">
    <property type="entry name" value="GST_N_Beta"/>
    <property type="match status" value="1"/>
</dbReference>
<evidence type="ECO:0000259" key="1">
    <source>
        <dbReference type="PROSITE" id="PS50404"/>
    </source>
</evidence>
<dbReference type="RefSeq" id="WP_120355417.1">
    <property type="nucleotide sequence ID" value="NZ_RAQO01000007.1"/>
</dbReference>
<keyword evidence="3" id="KW-0808">Transferase</keyword>
<comment type="caution">
    <text evidence="3">The sequence shown here is derived from an EMBL/GenBank/DDBJ whole genome shotgun (WGS) entry which is preliminary data.</text>
</comment>
<dbReference type="InterPro" id="IPR040079">
    <property type="entry name" value="Glutathione_S-Trfase"/>
</dbReference>
<protein>
    <submittedName>
        <fullName evidence="3">Glutathione S-transferase family protein</fullName>
    </submittedName>
</protein>
<accession>A0A420E9P3</accession>
<dbReference type="PROSITE" id="PS50405">
    <property type="entry name" value="GST_CTER"/>
    <property type="match status" value="1"/>
</dbReference>
<dbReference type="SUPFAM" id="SSF52833">
    <property type="entry name" value="Thioredoxin-like"/>
    <property type="match status" value="1"/>
</dbReference>
<dbReference type="PROSITE" id="PS50404">
    <property type="entry name" value="GST_NTER"/>
    <property type="match status" value="1"/>
</dbReference>
<feature type="domain" description="GST N-terminal" evidence="1">
    <location>
        <begin position="1"/>
        <end position="81"/>
    </location>
</feature>